<sequence>MERRPASCSERNIKMRALQAIFVSLLLALVSFSATAQETLRIGYFDIPPHVTGVKDGRPRGAAISYFEEHIAPRLGLPFEWATEVTAPTRLMSQLKEGEIDAMIFLGKTDERTQIFHYPNPYLIIPEAIALKVENPLERISSIDELYGQRLGFLVGGRIPEPLQSDQITYDLIAGKRLMERNVEKLLMGRIDGIYAPLSTAVSNILEDTGAFDEVKLVPIEFLAPVEIYTVFSKQTVQLDTIDRYNTALAAASAEVEYKEYLKGYLSTAPD</sequence>
<evidence type="ECO:0000256" key="1">
    <source>
        <dbReference type="ARBA" id="ARBA00022729"/>
    </source>
</evidence>
<keyword evidence="5" id="KW-1185">Reference proteome</keyword>
<dbReference type="SMART" id="SM00062">
    <property type="entry name" value="PBPb"/>
    <property type="match status" value="1"/>
</dbReference>
<evidence type="ECO:0000313" key="5">
    <source>
        <dbReference type="Proteomes" id="UP001429564"/>
    </source>
</evidence>
<evidence type="ECO:0000256" key="2">
    <source>
        <dbReference type="SAM" id="SignalP"/>
    </source>
</evidence>
<accession>A0ABX0WAG0</accession>
<dbReference type="PANTHER" id="PTHR35936">
    <property type="entry name" value="MEMBRANE-BOUND LYTIC MUREIN TRANSGLYCOSYLASE F"/>
    <property type="match status" value="1"/>
</dbReference>
<dbReference type="Gene3D" id="3.40.190.10">
    <property type="entry name" value="Periplasmic binding protein-like II"/>
    <property type="match status" value="2"/>
</dbReference>
<evidence type="ECO:0000259" key="3">
    <source>
        <dbReference type="SMART" id="SM00062"/>
    </source>
</evidence>
<feature type="chain" id="PRO_5046246296" description="Solute-binding protein family 3/N-terminal domain-containing protein" evidence="2">
    <location>
        <begin position="37"/>
        <end position="271"/>
    </location>
</feature>
<name>A0ABX0WAG0_9RHOB</name>
<dbReference type="InterPro" id="IPR001638">
    <property type="entry name" value="Solute-binding_3/MltF_N"/>
</dbReference>
<gene>
    <name evidence="4" type="ORF">DL239_16240</name>
</gene>
<reference evidence="4 5" key="1">
    <citation type="submission" date="2018-05" db="EMBL/GenBank/DDBJ databases">
        <authorList>
            <person name="Zhang Y.-J."/>
        </authorList>
    </citation>
    <scope>NUCLEOTIDE SEQUENCE [LARGE SCALE GENOMIC DNA]</scope>
    <source>
        <strain evidence="4 5">CY04</strain>
    </source>
</reference>
<dbReference type="Proteomes" id="UP001429564">
    <property type="component" value="Unassembled WGS sequence"/>
</dbReference>
<organism evidence="4 5">
    <name type="scientific">Parasedimentitalea denitrificans</name>
    <dbReference type="NCBI Taxonomy" id="2211118"/>
    <lineage>
        <taxon>Bacteria</taxon>
        <taxon>Pseudomonadati</taxon>
        <taxon>Pseudomonadota</taxon>
        <taxon>Alphaproteobacteria</taxon>
        <taxon>Rhodobacterales</taxon>
        <taxon>Paracoccaceae</taxon>
        <taxon>Parasedimentitalea</taxon>
    </lineage>
</organism>
<comment type="caution">
    <text evidence="4">The sequence shown here is derived from an EMBL/GenBank/DDBJ whole genome shotgun (WGS) entry which is preliminary data.</text>
</comment>
<dbReference type="Pfam" id="PF00497">
    <property type="entry name" value="SBP_bac_3"/>
    <property type="match status" value="1"/>
</dbReference>
<feature type="signal peptide" evidence="2">
    <location>
        <begin position="1"/>
        <end position="36"/>
    </location>
</feature>
<keyword evidence="1 2" id="KW-0732">Signal</keyword>
<proteinExistence type="predicted"/>
<evidence type="ECO:0000313" key="4">
    <source>
        <dbReference type="EMBL" id="NIZ62522.1"/>
    </source>
</evidence>
<dbReference type="SUPFAM" id="SSF53850">
    <property type="entry name" value="Periplasmic binding protein-like II"/>
    <property type="match status" value="1"/>
</dbReference>
<dbReference type="PANTHER" id="PTHR35936:SF35">
    <property type="entry name" value="L-CYSTINE-BINDING PROTEIN TCYJ"/>
    <property type="match status" value="1"/>
</dbReference>
<protein>
    <recommendedName>
        <fullName evidence="3">Solute-binding protein family 3/N-terminal domain-containing protein</fullName>
    </recommendedName>
</protein>
<feature type="domain" description="Solute-binding protein family 3/N-terminal" evidence="3">
    <location>
        <begin position="39"/>
        <end position="269"/>
    </location>
</feature>
<dbReference type="EMBL" id="QHLQ01000018">
    <property type="protein sequence ID" value="NIZ62522.1"/>
    <property type="molecule type" value="Genomic_DNA"/>
</dbReference>